<comment type="caution">
    <text evidence="3">The sequence shown here is derived from an EMBL/GenBank/DDBJ whole genome shotgun (WGS) entry which is preliminary data.</text>
</comment>
<feature type="region of interest" description="Disordered" evidence="1">
    <location>
        <begin position="121"/>
        <end position="152"/>
    </location>
</feature>
<dbReference type="InterPro" id="IPR021834">
    <property type="entry name" value="DUF3426"/>
</dbReference>
<dbReference type="Proteomes" id="UP000754644">
    <property type="component" value="Unassembled WGS sequence"/>
</dbReference>
<gene>
    <name evidence="3" type="ORF">HQ497_05290</name>
</gene>
<evidence type="ECO:0000313" key="3">
    <source>
        <dbReference type="EMBL" id="NQV64762.1"/>
    </source>
</evidence>
<dbReference type="Pfam" id="PF11906">
    <property type="entry name" value="DUF3426"/>
    <property type="match status" value="1"/>
</dbReference>
<organism evidence="3 4">
    <name type="scientific">SAR86 cluster bacterium</name>
    <dbReference type="NCBI Taxonomy" id="2030880"/>
    <lineage>
        <taxon>Bacteria</taxon>
        <taxon>Pseudomonadati</taxon>
        <taxon>Pseudomonadota</taxon>
        <taxon>Gammaproteobacteria</taxon>
        <taxon>SAR86 cluster</taxon>
    </lineage>
</organism>
<reference evidence="3" key="1">
    <citation type="submission" date="2020-05" db="EMBL/GenBank/DDBJ databases">
        <title>Sulfur intermediates as new biogeochemical hubs in an aquatic model microbial ecosystem.</title>
        <authorList>
            <person name="Vigneron A."/>
        </authorList>
    </citation>
    <scope>NUCLEOTIDE SEQUENCE</scope>
    <source>
        <strain evidence="3">Bin.250</strain>
    </source>
</reference>
<proteinExistence type="predicted"/>
<dbReference type="InterPro" id="IPR011723">
    <property type="entry name" value="Znf/thioredoxin_put"/>
</dbReference>
<protein>
    <submittedName>
        <fullName evidence="3">DUF3426 domain-containing protein</fullName>
    </submittedName>
</protein>
<evidence type="ECO:0000256" key="1">
    <source>
        <dbReference type="SAM" id="MobiDB-lite"/>
    </source>
</evidence>
<name>A0A972VY54_9GAMM</name>
<sequence>MSTLDNITRCPRCQTAFRVTNTQLSAAGGAVRCGSCLEVFHASAYLSDAAGDAELADAVAGIALSDAVLGQNERAGMPADAVLESADREGTRVGSVIDLHDDDENPVESSAVVEAADIVTGVKVEEAPDDESLDDESLDDESLDRDEGWSGDGSMQVGLGVPDDGGVTGFAVGADQSVLEVMTEAESEAPDYTAVQRLSFEEQDPAEIFGAPEALSVSRQWPWAIGALLLLLVLGAQYTWYTKDRLAQNVITRPYYQQFCRYVGCQLQTYQNSAALTASELIVRSHPTIPNALKVDAIIKNSGAFGQVFPNLRLSFVDVNGAHVAQRTFTPGDYLAGELVGLRYFPAQTEVRLSLSIVDPGKAALGYDLMVEPAS</sequence>
<evidence type="ECO:0000313" key="4">
    <source>
        <dbReference type="Proteomes" id="UP000754644"/>
    </source>
</evidence>
<feature type="compositionally biased region" description="Acidic residues" evidence="1">
    <location>
        <begin position="127"/>
        <end position="144"/>
    </location>
</feature>
<dbReference type="Pfam" id="PF13719">
    <property type="entry name" value="Zn_ribbon_5"/>
    <property type="match status" value="1"/>
</dbReference>
<dbReference type="NCBIfam" id="TIGR02098">
    <property type="entry name" value="MJ0042_CXXC"/>
    <property type="match status" value="1"/>
</dbReference>
<feature type="domain" description="Zinc finger/thioredoxin putative" evidence="2">
    <location>
        <begin position="7"/>
        <end position="42"/>
    </location>
</feature>
<dbReference type="EMBL" id="JABMOJ010000195">
    <property type="protein sequence ID" value="NQV64762.1"/>
    <property type="molecule type" value="Genomic_DNA"/>
</dbReference>
<dbReference type="AlphaFoldDB" id="A0A972VY54"/>
<accession>A0A972VY54</accession>
<evidence type="ECO:0000259" key="2">
    <source>
        <dbReference type="Pfam" id="PF13719"/>
    </source>
</evidence>